<dbReference type="Proteomes" id="UP000034875">
    <property type="component" value="Unassembled WGS sequence"/>
</dbReference>
<evidence type="ECO:0000256" key="2">
    <source>
        <dbReference type="ARBA" id="ARBA00022540"/>
    </source>
</evidence>
<protein>
    <recommendedName>
        <fullName evidence="4 5">Translation initiation factor IF-1</fullName>
    </recommendedName>
</protein>
<organism evidence="7 8">
    <name type="scientific">candidate division CPR1 bacterium GW2011_GWA2_42_17</name>
    <dbReference type="NCBI Taxonomy" id="1618341"/>
    <lineage>
        <taxon>Bacteria</taxon>
        <taxon>candidate division CPR1</taxon>
    </lineage>
</organism>
<keyword evidence="4" id="KW-0699">rRNA-binding</keyword>
<dbReference type="PANTHER" id="PTHR33370:SF1">
    <property type="entry name" value="TRANSLATION INITIATION FACTOR IF-1, CHLOROPLASTIC"/>
    <property type="match status" value="1"/>
</dbReference>
<comment type="caution">
    <text evidence="7">The sequence shown here is derived from an EMBL/GenBank/DDBJ whole genome shotgun (WGS) entry which is preliminary data.</text>
</comment>
<comment type="function">
    <text evidence="4">One of the essential components for the initiation of protein synthesis. Stabilizes the binding of IF-2 and IF-3 on the 30S subunit to which N-formylmethionyl-tRNA(fMet) subsequently binds. Helps modulate mRNA selection, yielding the 30S pre-initiation complex (PIC). Upon addition of the 50S ribosomal subunit IF-1, IF-2 and IF-3 are released leaving the mature 70S translation initiation complex.</text>
</comment>
<dbReference type="CDD" id="cd04451">
    <property type="entry name" value="S1_IF1"/>
    <property type="match status" value="1"/>
</dbReference>
<dbReference type="GO" id="GO:0043022">
    <property type="term" value="F:ribosome binding"/>
    <property type="evidence" value="ECO:0007669"/>
    <property type="project" value="UniProtKB-UniRule"/>
</dbReference>
<keyword evidence="4" id="KW-0694">RNA-binding</keyword>
<evidence type="ECO:0000259" key="6">
    <source>
        <dbReference type="PROSITE" id="PS50832"/>
    </source>
</evidence>
<reference evidence="7 8" key="1">
    <citation type="journal article" date="2015" name="Nature">
        <title>rRNA introns, odd ribosomes, and small enigmatic genomes across a large radiation of phyla.</title>
        <authorList>
            <person name="Brown C.T."/>
            <person name="Hug L.A."/>
            <person name="Thomas B.C."/>
            <person name="Sharon I."/>
            <person name="Castelle C.J."/>
            <person name="Singh A."/>
            <person name="Wilkins M.J."/>
            <person name="Williams K.H."/>
            <person name="Banfield J.F."/>
        </authorList>
    </citation>
    <scope>NUCLEOTIDE SEQUENCE [LARGE SCALE GENOMIC DNA]</scope>
</reference>
<dbReference type="GO" id="GO:0019843">
    <property type="term" value="F:rRNA binding"/>
    <property type="evidence" value="ECO:0007669"/>
    <property type="project" value="UniProtKB-UniRule"/>
</dbReference>
<proteinExistence type="inferred from homology"/>
<evidence type="ECO:0000313" key="8">
    <source>
        <dbReference type="Proteomes" id="UP000034875"/>
    </source>
</evidence>
<dbReference type="GO" id="GO:0003743">
    <property type="term" value="F:translation initiation factor activity"/>
    <property type="evidence" value="ECO:0007669"/>
    <property type="project" value="UniProtKB-UniRule"/>
</dbReference>
<dbReference type="InterPro" id="IPR006196">
    <property type="entry name" value="RNA-binding_domain_S1_IF1"/>
</dbReference>
<gene>
    <name evidence="4" type="primary">infA</name>
    <name evidence="7" type="ORF">UV05_C0017G0002</name>
</gene>
<name>A0A0G1C2M2_9BACT</name>
<keyword evidence="4" id="KW-0963">Cytoplasm</keyword>
<keyword evidence="3 4" id="KW-0648">Protein biosynthesis</keyword>
<dbReference type="PROSITE" id="PS50832">
    <property type="entry name" value="S1_IF1_TYPE"/>
    <property type="match status" value="1"/>
</dbReference>
<dbReference type="GO" id="GO:0005829">
    <property type="term" value="C:cytosol"/>
    <property type="evidence" value="ECO:0007669"/>
    <property type="project" value="TreeGrafter"/>
</dbReference>
<evidence type="ECO:0000313" key="7">
    <source>
        <dbReference type="EMBL" id="KKS43893.1"/>
    </source>
</evidence>
<evidence type="ECO:0000256" key="5">
    <source>
        <dbReference type="NCBIfam" id="TIGR00008"/>
    </source>
</evidence>
<dbReference type="HAMAP" id="MF_00075">
    <property type="entry name" value="IF_1"/>
    <property type="match status" value="1"/>
</dbReference>
<keyword evidence="2 4" id="KW-0396">Initiation factor</keyword>
<comment type="subunit">
    <text evidence="4">Component of the 30S ribosomal translation pre-initiation complex which assembles on the 30S ribosome in the order IF-2 and IF-3, IF-1 and N-formylmethionyl-tRNA(fMet); mRNA recruitment can occur at any time during PIC assembly.</text>
</comment>
<evidence type="ECO:0000256" key="1">
    <source>
        <dbReference type="ARBA" id="ARBA00010939"/>
    </source>
</evidence>
<dbReference type="EMBL" id="LCCZ01000017">
    <property type="protein sequence ID" value="KKS43893.1"/>
    <property type="molecule type" value="Genomic_DNA"/>
</dbReference>
<comment type="subcellular location">
    <subcellularLocation>
        <location evidence="4">Cytoplasm</location>
    </subcellularLocation>
</comment>
<dbReference type="Gene3D" id="2.40.50.140">
    <property type="entry name" value="Nucleic acid-binding proteins"/>
    <property type="match status" value="1"/>
</dbReference>
<evidence type="ECO:0000256" key="3">
    <source>
        <dbReference type="ARBA" id="ARBA00022917"/>
    </source>
</evidence>
<comment type="similarity">
    <text evidence="1 4">Belongs to the IF-1 family.</text>
</comment>
<dbReference type="Pfam" id="PF01176">
    <property type="entry name" value="eIF-1a"/>
    <property type="match status" value="1"/>
</dbReference>
<sequence length="71" mass="8463">MKENKKQEEGIVLETYPDATFKVKLDSGREVLAYISGKMRLFHIRILIGDRVRMEFSSYDENRGRINYRYS</sequence>
<dbReference type="InterPro" id="IPR012340">
    <property type="entry name" value="NA-bd_OB-fold"/>
</dbReference>
<dbReference type="AlphaFoldDB" id="A0A0G1C2M2"/>
<dbReference type="InterPro" id="IPR004368">
    <property type="entry name" value="TIF_IF1"/>
</dbReference>
<evidence type="ECO:0000256" key="4">
    <source>
        <dbReference type="HAMAP-Rule" id="MF_00075"/>
    </source>
</evidence>
<dbReference type="FunFam" id="2.40.50.140:FF:000002">
    <property type="entry name" value="Translation initiation factor IF-1"/>
    <property type="match status" value="1"/>
</dbReference>
<accession>A0A0G1C2M2</accession>
<dbReference type="NCBIfam" id="TIGR00008">
    <property type="entry name" value="infA"/>
    <property type="match status" value="1"/>
</dbReference>
<feature type="domain" description="S1-like" evidence="6">
    <location>
        <begin position="1"/>
        <end position="71"/>
    </location>
</feature>
<dbReference type="PANTHER" id="PTHR33370">
    <property type="entry name" value="TRANSLATION INITIATION FACTOR IF-1, CHLOROPLASTIC"/>
    <property type="match status" value="1"/>
</dbReference>
<dbReference type="SUPFAM" id="SSF50249">
    <property type="entry name" value="Nucleic acid-binding proteins"/>
    <property type="match status" value="1"/>
</dbReference>